<sequence>MNGPAYRQIAADLRKAIERGEYPEGAVLPKITDIAVSHGISKQTAREAIAELEAEGLVEVVRRRGTVVRARPVKRRLTRSRQVFRDELGYYFDPTAQSWRALETPTISWGRPPKDVALMLGGGPDDDVLVRDRVMGDPETGRAMQLATSFLPAAIARGTQLAEGDTGPGGIYDRLEEMGHSPLAWEETVGSRMPTPAEAERLHLAKGVPLLRIVRTTTGPDGTVLEVNDTRMSADEFEVGYPVTRHPSAQHHAGGSAADRHVT</sequence>
<evidence type="ECO:0000313" key="6">
    <source>
        <dbReference type="Proteomes" id="UP000175971"/>
    </source>
</evidence>
<dbReference type="GO" id="GO:0003677">
    <property type="term" value="F:DNA binding"/>
    <property type="evidence" value="ECO:0007669"/>
    <property type="project" value="UniProtKB-KW"/>
</dbReference>
<dbReference type="InterPro" id="IPR036388">
    <property type="entry name" value="WH-like_DNA-bd_sf"/>
</dbReference>
<dbReference type="PANTHER" id="PTHR44846">
    <property type="entry name" value="MANNOSYL-D-GLYCERATE TRANSPORT/METABOLISM SYSTEM REPRESSOR MNGR-RELATED"/>
    <property type="match status" value="1"/>
</dbReference>
<dbReference type="GO" id="GO:0003700">
    <property type="term" value="F:DNA-binding transcription factor activity"/>
    <property type="evidence" value="ECO:0007669"/>
    <property type="project" value="InterPro"/>
</dbReference>
<dbReference type="Pfam" id="PF00392">
    <property type="entry name" value="GntR"/>
    <property type="match status" value="1"/>
</dbReference>
<evidence type="ECO:0000256" key="2">
    <source>
        <dbReference type="ARBA" id="ARBA00023125"/>
    </source>
</evidence>
<keyword evidence="2" id="KW-0238">DNA-binding</keyword>
<dbReference type="AlphaFoldDB" id="A0A1E7LT29"/>
<dbReference type="Proteomes" id="UP000175971">
    <property type="component" value="Unassembled WGS sequence"/>
</dbReference>
<dbReference type="Gene3D" id="1.10.10.10">
    <property type="entry name" value="Winged helix-like DNA-binding domain superfamily/Winged helix DNA-binding domain"/>
    <property type="match status" value="1"/>
</dbReference>
<keyword evidence="6" id="KW-1185">Reference proteome</keyword>
<reference evidence="5 6" key="1">
    <citation type="journal article" date="2016" name="Front. Microbiol.">
        <title>Comparative Genomics Analysis of Streptomyces Species Reveals Their Adaptation to the Marine Environment and Their Diversity at the Genomic Level.</title>
        <authorList>
            <person name="Tian X."/>
            <person name="Zhang Z."/>
            <person name="Yang T."/>
            <person name="Chen M."/>
            <person name="Li J."/>
            <person name="Chen F."/>
            <person name="Yang J."/>
            <person name="Li W."/>
            <person name="Zhang B."/>
            <person name="Zhang Z."/>
            <person name="Wu J."/>
            <person name="Zhang C."/>
            <person name="Long L."/>
            <person name="Xiao J."/>
        </authorList>
    </citation>
    <scope>NUCLEOTIDE SEQUENCE [LARGE SCALE GENOMIC DNA]</scope>
    <source>
        <strain evidence="5 6">SCSIO M10372</strain>
    </source>
</reference>
<dbReference type="SMART" id="SM00866">
    <property type="entry name" value="UTRA"/>
    <property type="match status" value="1"/>
</dbReference>
<dbReference type="EMBL" id="LJGZ01000085">
    <property type="protein sequence ID" value="OEV19355.1"/>
    <property type="molecule type" value="Genomic_DNA"/>
</dbReference>
<name>A0A1E7LT29_9ACTN</name>
<dbReference type="Pfam" id="PF07702">
    <property type="entry name" value="UTRA"/>
    <property type="match status" value="1"/>
</dbReference>
<dbReference type="PROSITE" id="PS50949">
    <property type="entry name" value="HTH_GNTR"/>
    <property type="match status" value="1"/>
</dbReference>
<keyword evidence="3" id="KW-0804">Transcription</keyword>
<dbReference type="CDD" id="cd07377">
    <property type="entry name" value="WHTH_GntR"/>
    <property type="match status" value="1"/>
</dbReference>
<protein>
    <submittedName>
        <fullName evidence="5">GntR family transcriptional regulator</fullName>
    </submittedName>
</protein>
<accession>A0A1E7LT29</accession>
<evidence type="ECO:0000256" key="3">
    <source>
        <dbReference type="ARBA" id="ARBA00023163"/>
    </source>
</evidence>
<feature type="domain" description="HTH gntR-type" evidence="4">
    <location>
        <begin position="3"/>
        <end position="71"/>
    </location>
</feature>
<evidence type="ECO:0000313" key="5">
    <source>
        <dbReference type="EMBL" id="OEV19355.1"/>
    </source>
</evidence>
<dbReference type="PATRIC" id="fig|518642.7.peg.144"/>
<dbReference type="GO" id="GO:0045892">
    <property type="term" value="P:negative regulation of DNA-templated transcription"/>
    <property type="evidence" value="ECO:0007669"/>
    <property type="project" value="TreeGrafter"/>
</dbReference>
<dbReference type="SUPFAM" id="SSF64288">
    <property type="entry name" value="Chorismate lyase-like"/>
    <property type="match status" value="1"/>
</dbReference>
<gene>
    <name evidence="5" type="ORF">AN221_17440</name>
</gene>
<dbReference type="InterPro" id="IPR011663">
    <property type="entry name" value="UTRA"/>
</dbReference>
<dbReference type="InterPro" id="IPR028978">
    <property type="entry name" value="Chorismate_lyase_/UTRA_dom_sf"/>
</dbReference>
<evidence type="ECO:0000256" key="1">
    <source>
        <dbReference type="ARBA" id="ARBA00023015"/>
    </source>
</evidence>
<dbReference type="PRINTS" id="PR00035">
    <property type="entry name" value="HTHGNTR"/>
</dbReference>
<keyword evidence="1" id="KW-0805">Transcription regulation</keyword>
<dbReference type="InterPro" id="IPR036390">
    <property type="entry name" value="WH_DNA-bd_sf"/>
</dbReference>
<comment type="caution">
    <text evidence="5">The sequence shown here is derived from an EMBL/GenBank/DDBJ whole genome shotgun (WGS) entry which is preliminary data.</text>
</comment>
<dbReference type="OrthoDB" id="3517122at2"/>
<dbReference type="InterPro" id="IPR000524">
    <property type="entry name" value="Tscrpt_reg_HTH_GntR"/>
</dbReference>
<evidence type="ECO:0000259" key="4">
    <source>
        <dbReference type="PROSITE" id="PS50949"/>
    </source>
</evidence>
<organism evidence="5 6">
    <name type="scientific">Streptomyces nanshensis</name>
    <dbReference type="NCBI Taxonomy" id="518642"/>
    <lineage>
        <taxon>Bacteria</taxon>
        <taxon>Bacillati</taxon>
        <taxon>Actinomycetota</taxon>
        <taxon>Actinomycetes</taxon>
        <taxon>Kitasatosporales</taxon>
        <taxon>Streptomycetaceae</taxon>
        <taxon>Streptomyces</taxon>
    </lineage>
</organism>
<proteinExistence type="predicted"/>
<dbReference type="SMART" id="SM00345">
    <property type="entry name" value="HTH_GNTR"/>
    <property type="match status" value="1"/>
</dbReference>
<dbReference type="PANTHER" id="PTHR44846:SF17">
    <property type="entry name" value="GNTR-FAMILY TRANSCRIPTIONAL REGULATOR"/>
    <property type="match status" value="1"/>
</dbReference>
<dbReference type="SUPFAM" id="SSF46785">
    <property type="entry name" value="Winged helix' DNA-binding domain"/>
    <property type="match status" value="1"/>
</dbReference>
<dbReference type="Gene3D" id="3.40.1410.10">
    <property type="entry name" value="Chorismate lyase-like"/>
    <property type="match status" value="1"/>
</dbReference>
<dbReference type="InterPro" id="IPR050679">
    <property type="entry name" value="Bact_HTH_transcr_reg"/>
</dbReference>
<dbReference type="RefSeq" id="WP_070201791.1">
    <property type="nucleotide sequence ID" value="NZ_LJGZ01000085.1"/>
</dbReference>